<dbReference type="Pfam" id="PF02518">
    <property type="entry name" value="HATPase_c"/>
    <property type="match status" value="1"/>
</dbReference>
<dbReference type="PROSITE" id="PS50109">
    <property type="entry name" value="HIS_KIN"/>
    <property type="match status" value="1"/>
</dbReference>
<dbReference type="InterPro" id="IPR004358">
    <property type="entry name" value="Sig_transdc_His_kin-like_C"/>
</dbReference>
<dbReference type="EC" id="2.7.13.3" evidence="2"/>
<dbReference type="SMART" id="SM00065">
    <property type="entry name" value="GAF"/>
    <property type="match status" value="1"/>
</dbReference>
<dbReference type="Gene3D" id="1.10.287.130">
    <property type="match status" value="1"/>
</dbReference>
<dbReference type="Gene3D" id="1.10.510.10">
    <property type="entry name" value="Transferase(Phosphotransferase) domain 1"/>
    <property type="match status" value="1"/>
</dbReference>
<dbReference type="PRINTS" id="PR00344">
    <property type="entry name" value="BCTRLSENSOR"/>
</dbReference>
<dbReference type="PANTHER" id="PTHR43642:SF1">
    <property type="entry name" value="HYBRID SIGNAL TRANSDUCTION HISTIDINE KINASE G"/>
    <property type="match status" value="1"/>
</dbReference>
<dbReference type="CDD" id="cd00082">
    <property type="entry name" value="HisKA"/>
    <property type="match status" value="1"/>
</dbReference>
<evidence type="ECO:0000256" key="2">
    <source>
        <dbReference type="ARBA" id="ARBA00012438"/>
    </source>
</evidence>
<dbReference type="PROSITE" id="PS00108">
    <property type="entry name" value="PROTEIN_KINASE_ST"/>
    <property type="match status" value="1"/>
</dbReference>
<dbReference type="InterPro" id="IPR005467">
    <property type="entry name" value="His_kinase_dom"/>
</dbReference>
<evidence type="ECO:0000259" key="7">
    <source>
        <dbReference type="PROSITE" id="PS50109"/>
    </source>
</evidence>
<dbReference type="Pfam" id="PF13191">
    <property type="entry name" value="AAA_16"/>
    <property type="match status" value="1"/>
</dbReference>
<dbReference type="EMBL" id="JACJTQ010000029">
    <property type="protein sequence ID" value="MBD2693605.1"/>
    <property type="molecule type" value="Genomic_DNA"/>
</dbReference>
<evidence type="ECO:0000259" key="6">
    <source>
        <dbReference type="PROSITE" id="PS50011"/>
    </source>
</evidence>
<dbReference type="PANTHER" id="PTHR43642">
    <property type="entry name" value="HYBRID SIGNAL TRANSDUCTION HISTIDINE KINASE G"/>
    <property type="match status" value="1"/>
</dbReference>
<dbReference type="PROSITE" id="PS50011">
    <property type="entry name" value="PROTEIN_KINASE_DOM"/>
    <property type="match status" value="1"/>
</dbReference>
<keyword evidence="5" id="KW-0902">Two-component regulatory system</keyword>
<keyword evidence="4" id="KW-0418">Kinase</keyword>
<dbReference type="Gene3D" id="3.30.200.20">
    <property type="entry name" value="Phosphorylase Kinase, domain 1"/>
    <property type="match status" value="1"/>
</dbReference>
<keyword evidence="3" id="KW-0597">Phosphoprotein</keyword>
<dbReference type="SMART" id="SM00387">
    <property type="entry name" value="HATPase_c"/>
    <property type="match status" value="1"/>
</dbReference>
<dbReference type="Pfam" id="PF01590">
    <property type="entry name" value="GAF"/>
    <property type="match status" value="1"/>
</dbReference>
<dbReference type="InterPro" id="IPR003594">
    <property type="entry name" value="HATPase_dom"/>
</dbReference>
<proteinExistence type="predicted"/>
<dbReference type="SUPFAM" id="SSF56112">
    <property type="entry name" value="Protein kinase-like (PK-like)"/>
    <property type="match status" value="1"/>
</dbReference>
<dbReference type="CDD" id="cd14014">
    <property type="entry name" value="STKc_PknB_like"/>
    <property type="match status" value="1"/>
</dbReference>
<dbReference type="SUPFAM" id="SSF55781">
    <property type="entry name" value="GAF domain-like"/>
    <property type="match status" value="1"/>
</dbReference>
<dbReference type="InterPro" id="IPR008271">
    <property type="entry name" value="Ser/Thr_kinase_AS"/>
</dbReference>
<evidence type="ECO:0000313" key="9">
    <source>
        <dbReference type="Proteomes" id="UP000660381"/>
    </source>
</evidence>
<dbReference type="InterPro" id="IPR029016">
    <property type="entry name" value="GAF-like_dom_sf"/>
</dbReference>
<dbReference type="Gene3D" id="3.30.450.40">
    <property type="match status" value="1"/>
</dbReference>
<evidence type="ECO:0000256" key="1">
    <source>
        <dbReference type="ARBA" id="ARBA00000085"/>
    </source>
</evidence>
<reference evidence="8 9" key="1">
    <citation type="journal article" date="2020" name="ISME J.">
        <title>Comparative genomics reveals insights into cyanobacterial evolution and habitat adaptation.</title>
        <authorList>
            <person name="Chen M.Y."/>
            <person name="Teng W.K."/>
            <person name="Zhao L."/>
            <person name="Hu C.X."/>
            <person name="Zhou Y.K."/>
            <person name="Han B.P."/>
            <person name="Song L.R."/>
            <person name="Shu W.S."/>
        </authorList>
    </citation>
    <scope>NUCLEOTIDE SEQUENCE [LARGE SCALE GENOMIC DNA]</scope>
    <source>
        <strain evidence="8 9">FACHB-362</strain>
    </source>
</reference>
<protein>
    <recommendedName>
        <fullName evidence="2">histidine kinase</fullName>
        <ecNumber evidence="2">2.7.13.3</ecNumber>
    </recommendedName>
</protein>
<dbReference type="RefSeq" id="WP_190907857.1">
    <property type="nucleotide sequence ID" value="NZ_JACJTQ010000029.1"/>
</dbReference>
<dbReference type="InterPro" id="IPR053159">
    <property type="entry name" value="Hybrid_Histidine_Kinase"/>
</dbReference>
<keyword evidence="4" id="KW-0808">Transferase</keyword>
<comment type="catalytic activity">
    <reaction evidence="1">
        <text>ATP + protein L-histidine = ADP + protein N-phospho-L-histidine.</text>
        <dbReference type="EC" id="2.7.13.3"/>
    </reaction>
</comment>
<evidence type="ECO:0000313" key="8">
    <source>
        <dbReference type="EMBL" id="MBD2693605.1"/>
    </source>
</evidence>
<sequence length="1807" mass="205050">MSKSHISAITIPGYRITEVIHVSSRTTVYRGEQEKTQTPVVIKTLNAQYPQLRELISLKNQFAIAQKIDNPHIIKCYGLEPYGNSYALILEDIGGISLNQYANSQPLSLDIFFTIAIPIIKALEFLYQQNIIHKDIKPKNIIINPENKQIKLIDFSISCLLPKENTEIKSPNVLEGTFAYMSPEQTGRMNRAIDYRTDFYSLGVTFYQLLTAKLPFDTTNPLELLHCHLAKEPNSPREINDHIPEIVADIITKLMAKMPEDRYQTAKGIRHDLEICQQMLLNHGEIFNFKLGAGDTSERFLISEKIYGRDKEITNLLNAFERVSHGTKELMLVAGFSGIGKTAVINEVHKPIIRKQGYFISGKYDQFQRNIPFSALLQSLDSLLNQLLTESTGNLQEWKDKILLALGEQGKVIIDVIPELENIIGKQPNVPELIGTASQNRFNLLFGKFIQVFARKEHPLVIFLDDLQWADAASLKLIQSLINEPDVQYLLLIGAYRDNEVNPGHPFILTLDEIRQTQAIVNQITLKPLDESHLNLLITDTLGCSKAEATPLTELLLTKTQGNPFFSYQLLKSLYEDGLISFNCHLGYWQCDINEAKALHQNDDVLQFLALQLQKLSNNAQDILKIAACIGNQFDLHTLSIVCKKSDTETAADLWQALQEGLILPQNQVYKFFTDNVYVSTADVEINNSEEIIVKYKFLHDTVQQAAYYLIPEMDKQATHLKIGQLILQNTNAVELEENIFTIVNQLNLGIDLITTDSEKYELAKLNLIAARKAKSATAYDAAVRYLNVGLGLLAKDSWQTEYQLTLNLYVEAVEAEYLNVNFEQSGTYVEIVKQNATNILDQVKVYEVQIQMYMAQVQMQLAIDTGLNLLDILGVSLEQAPPQIVNIEDLINLPIMTAADKLAAMRILMSISAAVYFVNPELLLPIIFTMIHLSVKYGNSSTSAYGYVVYGFLLCGAFSEIETGYRYGELALNLSDKFNASNIKFRVILFWYANIRYWKHNFRESVLPLQENVRYGLEMGEIEYVGYCSANHVFKLVFAGQNLIDISQSIDQHIALMINLKQQWSISNQKIWKQMIFNIMEITNDQYQLNGDFVNEELYLSFVETKNYNCLFAFYLAKTILFYLFRENNQAVNSAILGKQYTAAVNGQILVCEHNFYYSLALLAEYPYQTIDEQEQYLQQVLANQNQMQLWTNYSPCNFKHKYDLVEAEKARVLGNNWEAVELYEQAVRGAKETGYIQEEALANELAAQFFINLDKEKIAQAYLIDAYYCYVNWGAKAKIEDLEKSYPQLLDPILKQKEIMLHQSEAPAFVSKIISEPNNTGASAILDLETVTKASLAISSEIQIDKLLYTLLQVIIENVGAKKAALILQQAGNLILVAQSIDDEEIGLQSIPINNSQNIPLSIINYVYNRRESLLINNANAEEDFIADPYIIKYQPKSILCSPILSHGKIAGIIYLENNLITGAFNPERLKILQLLSSQAAISLENAQLYSKLEENVAYRTQELNEKNLFLEKTLRELKLTQSQLIQTEKMSSLGQMVAGIAHEINNPVNFIYANIEHASNDIQALINLLNLYQQEYPNPPHIVQENKVSIDFDFLIQDLPKILDSMRLGSERIRKIVLGLRNFSRLDESEMKPVDIHEGIESTLMLLQPRFKDKLGYSQNIVIKDYAELPLVNCYPSQLNQVFMNIISNAIDALYKREQNLSSEKQKSNSSQIIIHTQVINKDWVRIAIKDNAIGMSLDVKQRIFDPFFTTKPVGEGTGLGLSISYQIVVDKHGGKIECISEPEKGTEFLIEIPINLSQKAKTS</sequence>
<evidence type="ECO:0000256" key="5">
    <source>
        <dbReference type="ARBA" id="ARBA00023012"/>
    </source>
</evidence>
<accession>A0ABR8J7P7</accession>
<dbReference type="SUPFAM" id="SSF52540">
    <property type="entry name" value="P-loop containing nucleoside triphosphate hydrolases"/>
    <property type="match status" value="1"/>
</dbReference>
<dbReference type="Gene3D" id="3.40.50.300">
    <property type="entry name" value="P-loop containing nucleotide triphosphate hydrolases"/>
    <property type="match status" value="1"/>
</dbReference>
<name>A0ABR8J7P7_9NOST</name>
<dbReference type="Gene3D" id="3.30.565.10">
    <property type="entry name" value="Histidine kinase-like ATPase, C-terminal domain"/>
    <property type="match status" value="1"/>
</dbReference>
<organism evidence="8 9">
    <name type="scientific">Anabaena catenula FACHB-362</name>
    <dbReference type="NCBI Taxonomy" id="2692877"/>
    <lineage>
        <taxon>Bacteria</taxon>
        <taxon>Bacillati</taxon>
        <taxon>Cyanobacteriota</taxon>
        <taxon>Cyanophyceae</taxon>
        <taxon>Nostocales</taxon>
        <taxon>Nostocaceae</taxon>
        <taxon>Anabaena</taxon>
    </lineage>
</organism>
<dbReference type="InterPro" id="IPR003018">
    <property type="entry name" value="GAF"/>
</dbReference>
<dbReference type="InterPro" id="IPR041664">
    <property type="entry name" value="AAA_16"/>
</dbReference>
<dbReference type="InterPro" id="IPR011009">
    <property type="entry name" value="Kinase-like_dom_sf"/>
</dbReference>
<dbReference type="InterPro" id="IPR000719">
    <property type="entry name" value="Prot_kinase_dom"/>
</dbReference>
<dbReference type="Pfam" id="PF00069">
    <property type="entry name" value="Pkinase"/>
    <property type="match status" value="1"/>
</dbReference>
<dbReference type="SMART" id="SM00220">
    <property type="entry name" value="S_TKc"/>
    <property type="match status" value="1"/>
</dbReference>
<gene>
    <name evidence="8" type="ORF">H6G68_17880</name>
</gene>
<dbReference type="Pfam" id="PF25503">
    <property type="entry name" value="TPR_CHK1"/>
    <property type="match status" value="1"/>
</dbReference>
<dbReference type="InterPro" id="IPR036097">
    <property type="entry name" value="HisK_dim/P_sf"/>
</dbReference>
<evidence type="ECO:0000256" key="4">
    <source>
        <dbReference type="ARBA" id="ARBA00022777"/>
    </source>
</evidence>
<dbReference type="SUPFAM" id="SSF47384">
    <property type="entry name" value="Homodimeric domain of signal transducing histidine kinase"/>
    <property type="match status" value="1"/>
</dbReference>
<evidence type="ECO:0000256" key="3">
    <source>
        <dbReference type="ARBA" id="ARBA00022553"/>
    </source>
</evidence>
<dbReference type="SUPFAM" id="SSF55874">
    <property type="entry name" value="ATPase domain of HSP90 chaperone/DNA topoisomerase II/histidine kinase"/>
    <property type="match status" value="1"/>
</dbReference>
<feature type="domain" description="Histidine kinase" evidence="7">
    <location>
        <begin position="1542"/>
        <end position="1800"/>
    </location>
</feature>
<dbReference type="InterPro" id="IPR027417">
    <property type="entry name" value="P-loop_NTPase"/>
</dbReference>
<dbReference type="InterPro" id="IPR003661">
    <property type="entry name" value="HisK_dim/P_dom"/>
</dbReference>
<dbReference type="InterPro" id="IPR036890">
    <property type="entry name" value="HATPase_C_sf"/>
</dbReference>
<comment type="caution">
    <text evidence="8">The sequence shown here is derived from an EMBL/GenBank/DDBJ whole genome shotgun (WGS) entry which is preliminary data.</text>
</comment>
<dbReference type="Proteomes" id="UP000660381">
    <property type="component" value="Unassembled WGS sequence"/>
</dbReference>
<feature type="domain" description="Protein kinase" evidence="6">
    <location>
        <begin position="14"/>
        <end position="274"/>
    </location>
</feature>
<keyword evidence="9" id="KW-1185">Reference proteome</keyword>